<dbReference type="Proteomes" id="UP001457282">
    <property type="component" value="Unassembled WGS sequence"/>
</dbReference>
<dbReference type="PANTHER" id="PTHR31973">
    <property type="entry name" value="POLYPROTEIN, PUTATIVE-RELATED"/>
    <property type="match status" value="1"/>
</dbReference>
<dbReference type="SMART" id="SM00575">
    <property type="entry name" value="ZnF_PMZ"/>
    <property type="match status" value="1"/>
</dbReference>
<sequence>MDGDVRRFHRIYICLAACKQGWLKGCRPIIGLDGCHIKGQHPGQLLAAVRIDANNGMFPIAYAVAEVENTETWRWFLEYLIWDLQIDNGFSYTFITDKQKGLSIAIQELVPNAEHRHCVRHMYNNFKGAHPGEGLKQTVWNAARSSTLIWYNRHMENLKRQSDDAYKWFEDKFPEHWTRSHFRTNVKCDILLNNLCESWNAAILKFRGKPIITMLDGIRMDTMVRMANKRVAGMRWRDHVGPRIAKILDKIGQRTSDYRAYVAGEYKYQVVGGMYGSKHAVDLEAHTCTCRRWQLSGIPCVHAICAIFSKKQDPALYVDEMLSQTKYIDAYSPIINPIAGENDWEQIDYPIAPPPYKRQAGRPKMKSRIKEAGEKMAPPAPNIAKMRKSQYVKMTCSTCGKKGHNLRGCLKNKAVASSNQVGGDTQTNVGTKRMQKSQNKKAPASKRQRNTKDHVISSRNKSRQRKVEEAKKNEIAQASTSRPVQRPSSQPRQEQMSETMQYASQNTSQPSQVLDDWAWN</sequence>
<keyword evidence="8" id="KW-1185">Reference proteome</keyword>
<dbReference type="PANTHER" id="PTHR31973:SF199">
    <property type="entry name" value="SWIM-TYPE DOMAIN-CONTAINING PROTEIN"/>
    <property type="match status" value="1"/>
</dbReference>
<keyword evidence="2 4" id="KW-0863">Zinc-finger</keyword>
<organism evidence="7 8">
    <name type="scientific">Rubus argutus</name>
    <name type="common">Southern blackberry</name>
    <dbReference type="NCBI Taxonomy" id="59490"/>
    <lineage>
        <taxon>Eukaryota</taxon>
        <taxon>Viridiplantae</taxon>
        <taxon>Streptophyta</taxon>
        <taxon>Embryophyta</taxon>
        <taxon>Tracheophyta</taxon>
        <taxon>Spermatophyta</taxon>
        <taxon>Magnoliopsida</taxon>
        <taxon>eudicotyledons</taxon>
        <taxon>Gunneridae</taxon>
        <taxon>Pentapetalae</taxon>
        <taxon>rosids</taxon>
        <taxon>fabids</taxon>
        <taxon>Rosales</taxon>
        <taxon>Rosaceae</taxon>
        <taxon>Rosoideae</taxon>
        <taxon>Rosoideae incertae sedis</taxon>
        <taxon>Rubus</taxon>
    </lineage>
</organism>
<feature type="compositionally biased region" description="Basic and acidic residues" evidence="5">
    <location>
        <begin position="465"/>
        <end position="474"/>
    </location>
</feature>
<feature type="domain" description="SWIM-type" evidence="6">
    <location>
        <begin position="279"/>
        <end position="311"/>
    </location>
</feature>
<dbReference type="PROSITE" id="PS50966">
    <property type="entry name" value="ZF_SWIM"/>
    <property type="match status" value="1"/>
</dbReference>
<evidence type="ECO:0000256" key="5">
    <source>
        <dbReference type="SAM" id="MobiDB-lite"/>
    </source>
</evidence>
<evidence type="ECO:0000259" key="6">
    <source>
        <dbReference type="PROSITE" id="PS50966"/>
    </source>
</evidence>
<evidence type="ECO:0000256" key="2">
    <source>
        <dbReference type="ARBA" id="ARBA00022771"/>
    </source>
</evidence>
<name>A0AAW1WJW8_RUBAR</name>
<dbReference type="InterPro" id="IPR018289">
    <property type="entry name" value="MULE_transposase_dom"/>
</dbReference>
<evidence type="ECO:0000256" key="4">
    <source>
        <dbReference type="PROSITE-ProRule" id="PRU00325"/>
    </source>
</evidence>
<keyword evidence="1" id="KW-0479">Metal-binding</keyword>
<proteinExistence type="predicted"/>
<dbReference type="AlphaFoldDB" id="A0AAW1WJW8"/>
<feature type="compositionally biased region" description="Polar residues" evidence="5">
    <location>
        <begin position="416"/>
        <end position="430"/>
    </location>
</feature>
<feature type="compositionally biased region" description="Polar residues" evidence="5">
    <location>
        <begin position="476"/>
        <end position="512"/>
    </location>
</feature>
<comment type="caution">
    <text evidence="7">The sequence shown here is derived from an EMBL/GenBank/DDBJ whole genome shotgun (WGS) entry which is preliminary data.</text>
</comment>
<keyword evidence="3" id="KW-0862">Zinc</keyword>
<dbReference type="Pfam" id="PF10551">
    <property type="entry name" value="MULE"/>
    <property type="match status" value="1"/>
</dbReference>
<evidence type="ECO:0000313" key="8">
    <source>
        <dbReference type="Proteomes" id="UP001457282"/>
    </source>
</evidence>
<feature type="compositionally biased region" description="Basic residues" evidence="5">
    <location>
        <begin position="433"/>
        <end position="449"/>
    </location>
</feature>
<feature type="region of interest" description="Disordered" evidence="5">
    <location>
        <begin position="416"/>
        <end position="520"/>
    </location>
</feature>
<reference evidence="7 8" key="1">
    <citation type="journal article" date="2023" name="G3 (Bethesda)">
        <title>A chromosome-length genome assembly and annotation of blackberry (Rubus argutus, cv. 'Hillquist').</title>
        <authorList>
            <person name="Bruna T."/>
            <person name="Aryal R."/>
            <person name="Dudchenko O."/>
            <person name="Sargent D.J."/>
            <person name="Mead D."/>
            <person name="Buti M."/>
            <person name="Cavallini A."/>
            <person name="Hytonen T."/>
            <person name="Andres J."/>
            <person name="Pham M."/>
            <person name="Weisz D."/>
            <person name="Mascagni F."/>
            <person name="Usai G."/>
            <person name="Natali L."/>
            <person name="Bassil N."/>
            <person name="Fernandez G.E."/>
            <person name="Lomsadze A."/>
            <person name="Armour M."/>
            <person name="Olukolu B."/>
            <person name="Poorten T."/>
            <person name="Britton C."/>
            <person name="Davik J."/>
            <person name="Ashrafi H."/>
            <person name="Aiden E.L."/>
            <person name="Borodovsky M."/>
            <person name="Worthington M."/>
        </authorList>
    </citation>
    <scope>NUCLEOTIDE SEQUENCE [LARGE SCALE GENOMIC DNA]</scope>
    <source>
        <strain evidence="7">PI 553951</strain>
    </source>
</reference>
<accession>A0AAW1WJW8</accession>
<dbReference type="Pfam" id="PF04434">
    <property type="entry name" value="SWIM"/>
    <property type="match status" value="1"/>
</dbReference>
<dbReference type="GO" id="GO:0008270">
    <property type="term" value="F:zinc ion binding"/>
    <property type="evidence" value="ECO:0007669"/>
    <property type="project" value="UniProtKB-KW"/>
</dbReference>
<evidence type="ECO:0000256" key="1">
    <source>
        <dbReference type="ARBA" id="ARBA00022723"/>
    </source>
</evidence>
<dbReference type="EMBL" id="JBEDUW010000006">
    <property type="protein sequence ID" value="KAK9924229.1"/>
    <property type="molecule type" value="Genomic_DNA"/>
</dbReference>
<protein>
    <recommendedName>
        <fullName evidence="6">SWIM-type domain-containing protein</fullName>
    </recommendedName>
</protein>
<evidence type="ECO:0000256" key="3">
    <source>
        <dbReference type="ARBA" id="ARBA00022833"/>
    </source>
</evidence>
<gene>
    <name evidence="7" type="ORF">M0R45_032610</name>
</gene>
<dbReference type="InterPro" id="IPR006564">
    <property type="entry name" value="Znf_PMZ"/>
</dbReference>
<dbReference type="InterPro" id="IPR007527">
    <property type="entry name" value="Znf_SWIM"/>
</dbReference>
<evidence type="ECO:0000313" key="7">
    <source>
        <dbReference type="EMBL" id="KAK9924229.1"/>
    </source>
</evidence>